<evidence type="ECO:0000313" key="10">
    <source>
        <dbReference type="EMBL" id="EIC00888.1"/>
    </source>
</evidence>
<evidence type="ECO:0000256" key="6">
    <source>
        <dbReference type="ARBA" id="ARBA00038076"/>
    </source>
</evidence>
<evidence type="ECO:0008006" key="12">
    <source>
        <dbReference type="Google" id="ProtNLM"/>
    </source>
</evidence>
<comment type="caution">
    <text evidence="10">The sequence shown here is derived from an EMBL/GenBank/DDBJ whole genome shotgun (WGS) entry which is preliminary data.</text>
</comment>
<dbReference type="InterPro" id="IPR025857">
    <property type="entry name" value="MacB_PCD"/>
</dbReference>
<keyword evidence="11" id="KW-1185">Reference proteome</keyword>
<accession>H7ENG0</accession>
<keyword evidence="3 7" id="KW-0812">Transmembrane</keyword>
<evidence type="ECO:0000259" key="8">
    <source>
        <dbReference type="Pfam" id="PF02687"/>
    </source>
</evidence>
<evidence type="ECO:0000313" key="11">
    <source>
        <dbReference type="Proteomes" id="UP000003571"/>
    </source>
</evidence>
<sequence length="396" mass="42128">MFEDFIDAFRNFSRAKTRTFLSLLGVIIGVASVIIITSLGESSTRKIRDEFGSTGLDLVSISSGFMRRSRNAVQLSFDEQFRSDLFGAVKNIRKVWFKNSASFTVSYGETSVSSSATAVEPGYLDVCGLSLDYGSYFTVTDDVFGAQKMVIGSEVASALFPDGDAVGKGVVAVSGDVPFSFRVVGVLKEQAGGMESSTTGIYVPRGFYSKKIKPNPAAETVVVQAEDKKFCSSIAEDVESFCTDRSGTEGSVYVFSMQSMIDQMSSVMGALSLMLSGIAAISLLVGGIGIMNIMIVTVTERRQEIGIRKALGASPLAICRQFLVESACITLLGGIFGIAIGIAISLAIEYVVPDLQFAIDFPACAVSFAFSVLVGVFFGLSPARRASKLDPVDALA</sequence>
<evidence type="ECO:0000256" key="2">
    <source>
        <dbReference type="ARBA" id="ARBA00022475"/>
    </source>
</evidence>
<evidence type="ECO:0000256" key="4">
    <source>
        <dbReference type="ARBA" id="ARBA00022989"/>
    </source>
</evidence>
<dbReference type="PANTHER" id="PTHR30572">
    <property type="entry name" value="MEMBRANE COMPONENT OF TRANSPORTER-RELATED"/>
    <property type="match status" value="1"/>
</dbReference>
<dbReference type="Pfam" id="PF12704">
    <property type="entry name" value="MacB_PCD"/>
    <property type="match status" value="1"/>
</dbReference>
<dbReference type="AlphaFoldDB" id="H7ENG0"/>
<feature type="transmembrane region" description="Helical" evidence="7">
    <location>
        <begin position="329"/>
        <end position="351"/>
    </location>
</feature>
<organism evidence="10 11">
    <name type="scientific">Treponema saccharophilum DSM 2985</name>
    <dbReference type="NCBI Taxonomy" id="907348"/>
    <lineage>
        <taxon>Bacteria</taxon>
        <taxon>Pseudomonadati</taxon>
        <taxon>Spirochaetota</taxon>
        <taxon>Spirochaetia</taxon>
        <taxon>Spirochaetales</taxon>
        <taxon>Treponemataceae</taxon>
        <taxon>Treponema</taxon>
    </lineage>
</organism>
<name>H7ENG0_9SPIR</name>
<protein>
    <recommendedName>
        <fullName evidence="12">ABC3 transporter permease protein domain-containing protein</fullName>
    </recommendedName>
</protein>
<dbReference type="InterPro" id="IPR050250">
    <property type="entry name" value="Macrolide_Exporter_MacB"/>
</dbReference>
<evidence type="ECO:0000259" key="9">
    <source>
        <dbReference type="Pfam" id="PF12704"/>
    </source>
</evidence>
<evidence type="ECO:0000256" key="1">
    <source>
        <dbReference type="ARBA" id="ARBA00004651"/>
    </source>
</evidence>
<keyword evidence="4 7" id="KW-1133">Transmembrane helix</keyword>
<feature type="domain" description="MacB-like periplasmic core" evidence="9">
    <location>
        <begin position="19"/>
        <end position="229"/>
    </location>
</feature>
<gene>
    <name evidence="10" type="ORF">TresaDRAFT_0713</name>
</gene>
<dbReference type="Proteomes" id="UP000003571">
    <property type="component" value="Unassembled WGS sequence"/>
</dbReference>
<keyword evidence="5 7" id="KW-0472">Membrane</keyword>
<dbReference type="GO" id="GO:0022857">
    <property type="term" value="F:transmembrane transporter activity"/>
    <property type="evidence" value="ECO:0007669"/>
    <property type="project" value="TreeGrafter"/>
</dbReference>
<proteinExistence type="inferred from homology"/>
<dbReference type="eggNOG" id="COG0577">
    <property type="taxonomic scope" value="Bacteria"/>
</dbReference>
<feature type="transmembrane region" description="Helical" evidence="7">
    <location>
        <begin position="20"/>
        <end position="40"/>
    </location>
</feature>
<feature type="transmembrane region" description="Helical" evidence="7">
    <location>
        <begin position="357"/>
        <end position="380"/>
    </location>
</feature>
<comment type="similarity">
    <text evidence="6">Belongs to the ABC-4 integral membrane protein family.</text>
</comment>
<keyword evidence="2" id="KW-1003">Cell membrane</keyword>
<dbReference type="PATRIC" id="fig|907348.3.peg.2480"/>
<dbReference type="STRING" id="907348.TresaDRAFT_0713"/>
<reference evidence="10 11" key="1">
    <citation type="submission" date="2011-09" db="EMBL/GenBank/DDBJ databases">
        <title>The draft genome of Treponema saccharophilum DSM 2985.</title>
        <authorList>
            <consortium name="US DOE Joint Genome Institute (JGI-PGF)"/>
            <person name="Lucas S."/>
            <person name="Copeland A."/>
            <person name="Lapidus A."/>
            <person name="Glavina del Rio T."/>
            <person name="Dalin E."/>
            <person name="Tice H."/>
            <person name="Bruce D."/>
            <person name="Goodwin L."/>
            <person name="Pitluck S."/>
            <person name="Peters L."/>
            <person name="Kyrpides N."/>
            <person name="Mavromatis K."/>
            <person name="Ivanova N."/>
            <person name="Markowitz V."/>
            <person name="Cheng J.-F."/>
            <person name="Hugenholtz P."/>
            <person name="Woyke T."/>
            <person name="Wu D."/>
            <person name="Gronow S."/>
            <person name="Wellnitz S."/>
            <person name="Brambilla E."/>
            <person name="Klenk H.-P."/>
            <person name="Eisen J.A."/>
        </authorList>
    </citation>
    <scope>NUCLEOTIDE SEQUENCE [LARGE SCALE GENOMIC DNA]</scope>
    <source>
        <strain evidence="10 11">DSM 2985</strain>
    </source>
</reference>
<feature type="transmembrane region" description="Helical" evidence="7">
    <location>
        <begin position="273"/>
        <end position="299"/>
    </location>
</feature>
<evidence type="ECO:0000256" key="7">
    <source>
        <dbReference type="SAM" id="Phobius"/>
    </source>
</evidence>
<comment type="subcellular location">
    <subcellularLocation>
        <location evidence="1">Cell membrane</location>
        <topology evidence="1">Multi-pass membrane protein</topology>
    </subcellularLocation>
</comment>
<dbReference type="InterPro" id="IPR003838">
    <property type="entry name" value="ABC3_permease_C"/>
</dbReference>
<dbReference type="RefSeq" id="WP_002706045.1">
    <property type="nucleotide sequence ID" value="NZ_AGRW01000053.1"/>
</dbReference>
<dbReference type="OrthoDB" id="9770036at2"/>
<evidence type="ECO:0000256" key="3">
    <source>
        <dbReference type="ARBA" id="ARBA00022692"/>
    </source>
</evidence>
<dbReference type="PANTHER" id="PTHR30572:SF4">
    <property type="entry name" value="ABC TRANSPORTER PERMEASE YTRF"/>
    <property type="match status" value="1"/>
</dbReference>
<dbReference type="EMBL" id="AGRW01000053">
    <property type="protein sequence ID" value="EIC00888.1"/>
    <property type="molecule type" value="Genomic_DNA"/>
</dbReference>
<dbReference type="Pfam" id="PF02687">
    <property type="entry name" value="FtsX"/>
    <property type="match status" value="1"/>
</dbReference>
<evidence type="ECO:0000256" key="5">
    <source>
        <dbReference type="ARBA" id="ARBA00023136"/>
    </source>
</evidence>
<feature type="domain" description="ABC3 transporter permease C-terminal" evidence="8">
    <location>
        <begin position="278"/>
        <end position="391"/>
    </location>
</feature>
<dbReference type="GO" id="GO:0005886">
    <property type="term" value="C:plasma membrane"/>
    <property type="evidence" value="ECO:0007669"/>
    <property type="project" value="UniProtKB-SubCell"/>
</dbReference>